<evidence type="ECO:0000256" key="4">
    <source>
        <dbReference type="SAM" id="Coils"/>
    </source>
</evidence>
<evidence type="ECO:0000256" key="5">
    <source>
        <dbReference type="SAM" id="MobiDB-lite"/>
    </source>
</evidence>
<dbReference type="InterPro" id="IPR006143">
    <property type="entry name" value="RND_pump_MFP"/>
</dbReference>
<evidence type="ECO:0000313" key="8">
    <source>
        <dbReference type="Proteomes" id="UP001595629"/>
    </source>
</evidence>
<dbReference type="PANTHER" id="PTHR32347:SF23">
    <property type="entry name" value="BLL5650 PROTEIN"/>
    <property type="match status" value="1"/>
</dbReference>
<gene>
    <name evidence="7" type="ORF">ACFORG_21320</name>
</gene>
<evidence type="ECO:0000256" key="3">
    <source>
        <dbReference type="ARBA" id="ARBA00023054"/>
    </source>
</evidence>
<dbReference type="InterPro" id="IPR029016">
    <property type="entry name" value="GAF-like_dom_sf"/>
</dbReference>
<dbReference type="Pfam" id="PF01590">
    <property type="entry name" value="GAF"/>
    <property type="match status" value="1"/>
</dbReference>
<organism evidence="7 8">
    <name type="scientific">Lutimaribacter marinistellae</name>
    <dbReference type="NCBI Taxonomy" id="1820329"/>
    <lineage>
        <taxon>Bacteria</taxon>
        <taxon>Pseudomonadati</taxon>
        <taxon>Pseudomonadota</taxon>
        <taxon>Alphaproteobacteria</taxon>
        <taxon>Rhodobacterales</taxon>
        <taxon>Roseobacteraceae</taxon>
        <taxon>Lutimaribacter</taxon>
    </lineage>
</organism>
<dbReference type="InterPro" id="IPR050465">
    <property type="entry name" value="UPF0194_transport"/>
</dbReference>
<comment type="caution">
    <text evidence="7">The sequence shown here is derived from an EMBL/GenBank/DDBJ whole genome shotgun (WGS) entry which is preliminary data.</text>
</comment>
<dbReference type="Gene3D" id="2.40.50.100">
    <property type="match status" value="1"/>
</dbReference>
<dbReference type="Gene3D" id="3.30.450.40">
    <property type="match status" value="1"/>
</dbReference>
<evidence type="ECO:0000256" key="1">
    <source>
        <dbReference type="ARBA" id="ARBA00004196"/>
    </source>
</evidence>
<evidence type="ECO:0000259" key="6">
    <source>
        <dbReference type="Pfam" id="PF01590"/>
    </source>
</evidence>
<dbReference type="NCBIfam" id="TIGR01730">
    <property type="entry name" value="RND_mfp"/>
    <property type="match status" value="1"/>
</dbReference>
<dbReference type="PANTHER" id="PTHR32347">
    <property type="entry name" value="EFFLUX SYSTEM COMPONENT YKNX-RELATED"/>
    <property type="match status" value="1"/>
</dbReference>
<feature type="region of interest" description="Disordered" evidence="5">
    <location>
        <begin position="95"/>
        <end position="118"/>
    </location>
</feature>
<dbReference type="Proteomes" id="UP001595629">
    <property type="component" value="Unassembled WGS sequence"/>
</dbReference>
<name>A0ABV7TKX6_9RHOB</name>
<keyword evidence="8" id="KW-1185">Reference proteome</keyword>
<dbReference type="RefSeq" id="WP_386737596.1">
    <property type="nucleotide sequence ID" value="NZ_JBHRXI010000048.1"/>
</dbReference>
<comment type="similarity">
    <text evidence="2">Belongs to the membrane fusion protein (MFP) (TC 8.A.1) family.</text>
</comment>
<comment type="subcellular location">
    <subcellularLocation>
        <location evidence="1">Cell envelope</location>
    </subcellularLocation>
</comment>
<feature type="domain" description="GAF" evidence="6">
    <location>
        <begin position="192"/>
        <end position="328"/>
    </location>
</feature>
<dbReference type="SUPFAM" id="SSF111369">
    <property type="entry name" value="HlyD-like secretion proteins"/>
    <property type="match status" value="1"/>
</dbReference>
<evidence type="ECO:0000313" key="7">
    <source>
        <dbReference type="EMBL" id="MFC3616291.1"/>
    </source>
</evidence>
<accession>A0ABV7TKX6</accession>
<proteinExistence type="inferred from homology"/>
<dbReference type="EMBL" id="JBHRXI010000048">
    <property type="protein sequence ID" value="MFC3616291.1"/>
    <property type="molecule type" value="Genomic_DNA"/>
</dbReference>
<feature type="coiled-coil region" evidence="4">
    <location>
        <begin position="445"/>
        <end position="491"/>
    </location>
</feature>
<reference evidence="8" key="1">
    <citation type="journal article" date="2019" name="Int. J. Syst. Evol. Microbiol.">
        <title>The Global Catalogue of Microorganisms (GCM) 10K type strain sequencing project: providing services to taxonomists for standard genome sequencing and annotation.</title>
        <authorList>
            <consortium name="The Broad Institute Genomics Platform"/>
            <consortium name="The Broad Institute Genome Sequencing Center for Infectious Disease"/>
            <person name="Wu L."/>
            <person name="Ma J."/>
        </authorList>
    </citation>
    <scope>NUCLEOTIDE SEQUENCE [LARGE SCALE GENOMIC DNA]</scope>
    <source>
        <strain evidence="8">KCTC 42911</strain>
    </source>
</reference>
<evidence type="ECO:0000256" key="2">
    <source>
        <dbReference type="ARBA" id="ARBA00009477"/>
    </source>
</evidence>
<dbReference type="Gene3D" id="2.40.30.170">
    <property type="match status" value="1"/>
</dbReference>
<keyword evidence="3 4" id="KW-0175">Coiled coil</keyword>
<dbReference type="InterPro" id="IPR003018">
    <property type="entry name" value="GAF"/>
</dbReference>
<protein>
    <submittedName>
        <fullName evidence="7">Efflux RND transporter periplasmic adaptor subunit</fullName>
    </submittedName>
</protein>
<dbReference type="SUPFAM" id="SSF55781">
    <property type="entry name" value="GAF domain-like"/>
    <property type="match status" value="1"/>
</dbReference>
<sequence length="629" mass="68214">MAIGRSAPGLTTTSDPGGAEVTQVSRSLWSAFANARSETALLTSWLAVLVNRVPEATLGVLLRPDPAAAAYVPVAVAPDPRRDLSGLGDIAQKAIASNRPSSTRSGDGEISRVASPVQGPDGSAGYVVVLELKGSDDAGVQQALRDAHWAAGWLSAQLWQDAARDGEARLRRAGVALDILAVAGEHRKPAAAAMAVVNEVQTILDCDQVSIGLIKRRRSAPKMRLLAMSYSAWFRKRSGLAEGIETAMEEAWDQNASVSHPPLERIARAVSVAHGEHVRRSRTSHMITVPLSDEDGPIGAMTCERRDTDKPFDEDTLLLAEAVAALVGPMLALKAHNARWFGGRIVDGVLHVLDVVLGPRHLSWKLLTIVLALLVFAAATVKGPFRVQADAVLRGQEMRAVVAPFAGFIDDAPLRAGDMVAAGDLLVRLDDSDLRLEELRWRSEIDRLISQAREAQAQYDRAQVALLEAQLSQARAQLALAQAELERTRLIAPIDGVIVSGDLSQKLGAPVQLGEVLFEIAPPDRYRVDIYVDERDLPHVETGQPGRLSLAGQPSEGVPFATTRITPIAEIRETRNTFRVEGLLDTTPVGLRPGMEGVAKIEVGRELMVWVWSRRLIDWVRRTLWTWQP</sequence>